<dbReference type="Pfam" id="PF02195">
    <property type="entry name" value="ParB_N"/>
    <property type="match status" value="1"/>
</dbReference>
<dbReference type="SUPFAM" id="SSF110849">
    <property type="entry name" value="ParB/Sulfiredoxin"/>
    <property type="match status" value="1"/>
</dbReference>
<dbReference type="Gene3D" id="3.90.1530.30">
    <property type="match status" value="1"/>
</dbReference>
<dbReference type="SUPFAM" id="SSF109709">
    <property type="entry name" value="KorB DNA-binding domain-like"/>
    <property type="match status" value="1"/>
</dbReference>
<sequence length="293" mass="32831">MSKKPPLGFIPEPLLLPLSAILPLRKSPAGLQTSRKFKQIIASIETVGLIEPLSVGKPNRAGQYILLDGHTRLVALMQLGFDKAPCLVAIDDESYTYNNQLNRLSSIQEHVMIRRAVERGVSREKLAKALDVDISHIIKKLNLLDGICPEVVELLRDQHFSPNLGAVLRKLKPTRQIECVELMISANNITVAYAQALVAATPSNMLVGEIKTRKVTGVSSEQMAKMEWEMGNLQEQFKLAEQSYSQDVLNLVLAKGYLAKLMGNEAVLRYLTKNNRDMFHEFDRIVRMTNLDK</sequence>
<dbReference type="AlphaFoldDB" id="A0A096H1B2"/>
<dbReference type="InterPro" id="IPR050336">
    <property type="entry name" value="Chromosome_partition/occlusion"/>
</dbReference>
<dbReference type="InterPro" id="IPR036086">
    <property type="entry name" value="ParB/Sulfiredoxin_sf"/>
</dbReference>
<dbReference type="EMBL" id="AWOR01000026">
    <property type="protein sequence ID" value="KGH31215.1"/>
    <property type="molecule type" value="Genomic_DNA"/>
</dbReference>
<dbReference type="SMART" id="SM00470">
    <property type="entry name" value="ParB"/>
    <property type="match status" value="1"/>
</dbReference>
<evidence type="ECO:0000259" key="1">
    <source>
        <dbReference type="SMART" id="SM00470"/>
    </source>
</evidence>
<evidence type="ECO:0000313" key="2">
    <source>
        <dbReference type="EMBL" id="KGH31215.1"/>
    </source>
</evidence>
<dbReference type="GO" id="GO:0005694">
    <property type="term" value="C:chromosome"/>
    <property type="evidence" value="ECO:0007669"/>
    <property type="project" value="TreeGrafter"/>
</dbReference>
<dbReference type="InterPro" id="IPR003115">
    <property type="entry name" value="ParB_N"/>
</dbReference>
<protein>
    <submittedName>
        <fullName evidence="2">Plasmid stablization protein ParB</fullName>
    </submittedName>
</protein>
<dbReference type="InterPro" id="IPR011111">
    <property type="entry name" value="Plasmid_RepB"/>
</dbReference>
<dbReference type="Proteomes" id="UP000029553">
    <property type="component" value="Unassembled WGS sequence"/>
</dbReference>
<gene>
    <name evidence="2" type="ORF">P353_06785</name>
</gene>
<dbReference type="PANTHER" id="PTHR33375:SF1">
    <property type="entry name" value="CHROMOSOME-PARTITIONING PROTEIN PARB-RELATED"/>
    <property type="match status" value="1"/>
</dbReference>
<dbReference type="Pfam" id="PF07506">
    <property type="entry name" value="RepB"/>
    <property type="match status" value="1"/>
</dbReference>
<feature type="domain" description="ParB-like N-terminal" evidence="1">
    <location>
        <begin position="14"/>
        <end position="107"/>
    </location>
</feature>
<dbReference type="Gene3D" id="1.10.10.2830">
    <property type="match status" value="1"/>
</dbReference>
<proteinExistence type="predicted"/>
<name>A0A096H1B2_COMTE</name>
<dbReference type="GO" id="GO:0007059">
    <property type="term" value="P:chromosome segregation"/>
    <property type="evidence" value="ECO:0007669"/>
    <property type="project" value="TreeGrafter"/>
</dbReference>
<dbReference type="RefSeq" id="WP_034366973.1">
    <property type="nucleotide sequence ID" value="NZ_AWOR01000026.1"/>
</dbReference>
<evidence type="ECO:0000313" key="3">
    <source>
        <dbReference type="Proteomes" id="UP000029553"/>
    </source>
</evidence>
<comment type="caution">
    <text evidence="2">The sequence shown here is derived from an EMBL/GenBank/DDBJ whole genome shotgun (WGS) entry which is preliminary data.</text>
</comment>
<dbReference type="PANTHER" id="PTHR33375">
    <property type="entry name" value="CHROMOSOME-PARTITIONING PROTEIN PARB-RELATED"/>
    <property type="match status" value="1"/>
</dbReference>
<reference evidence="2 3" key="1">
    <citation type="submission" date="2013-09" db="EMBL/GenBank/DDBJ databases">
        <title>High correlation between genotypes and phenotypes of environmental bacteria Comamonas testosteroni strains.</title>
        <authorList>
            <person name="Liu L."/>
            <person name="Zhu W."/>
            <person name="Xia X."/>
            <person name="Xu B."/>
            <person name="Luo M."/>
            <person name="Wang G."/>
        </authorList>
    </citation>
    <scope>NUCLEOTIDE SEQUENCE [LARGE SCALE GENOMIC DNA]</scope>
    <source>
        <strain evidence="2 3">JL40</strain>
    </source>
</reference>
<organism evidence="2 3">
    <name type="scientific">Comamonas testosteroni</name>
    <name type="common">Pseudomonas testosteroni</name>
    <dbReference type="NCBI Taxonomy" id="285"/>
    <lineage>
        <taxon>Bacteria</taxon>
        <taxon>Pseudomonadati</taxon>
        <taxon>Pseudomonadota</taxon>
        <taxon>Betaproteobacteria</taxon>
        <taxon>Burkholderiales</taxon>
        <taxon>Comamonadaceae</taxon>
        <taxon>Comamonas</taxon>
    </lineage>
</organism>
<accession>A0A096H1B2</accession>